<reference evidence="1 2" key="1">
    <citation type="journal article" date="2008" name="Int. J. Syst. Evol. Microbiol.">
        <title>Neptunomonas japonica sp. nov., an Osedax japonicus symbiont-like bacterium isolated from sediment adjacent to sperm whale carcasses off Kagoshima, Japan.</title>
        <authorList>
            <person name="Miyazaki M."/>
            <person name="Nogi Y."/>
            <person name="Fujiwara Y."/>
            <person name="Kawato M."/>
            <person name="Kubokawa K."/>
            <person name="Horikoshi K."/>
        </authorList>
    </citation>
    <scope>NUCLEOTIDE SEQUENCE [LARGE SCALE GENOMIC DNA]</scope>
    <source>
        <strain evidence="1 2">JAMM 1380</strain>
    </source>
</reference>
<protein>
    <submittedName>
        <fullName evidence="1">Uncharacterized protein</fullName>
    </submittedName>
</protein>
<name>A0A7R6PGW0_9GAMM</name>
<organism evidence="1 2">
    <name type="scientific">Neptunomonas japonica JAMM 1380</name>
    <dbReference type="NCBI Taxonomy" id="1441457"/>
    <lineage>
        <taxon>Bacteria</taxon>
        <taxon>Pseudomonadati</taxon>
        <taxon>Pseudomonadota</taxon>
        <taxon>Gammaproteobacteria</taxon>
        <taxon>Oceanospirillales</taxon>
        <taxon>Oceanospirillaceae</taxon>
        <taxon>Neptunomonas</taxon>
    </lineage>
</organism>
<evidence type="ECO:0000313" key="1">
    <source>
        <dbReference type="EMBL" id="BBB29393.1"/>
    </source>
</evidence>
<proteinExistence type="predicted"/>
<dbReference type="AlphaFoldDB" id="A0A7R6PGW0"/>
<accession>A0A7R6PGW0</accession>
<evidence type="ECO:0000313" key="2">
    <source>
        <dbReference type="Proteomes" id="UP000595332"/>
    </source>
</evidence>
<gene>
    <name evidence="1" type="ORF">NEJAP_1441</name>
</gene>
<dbReference type="Proteomes" id="UP000595332">
    <property type="component" value="Chromosome"/>
</dbReference>
<dbReference type="EMBL" id="AP014546">
    <property type="protein sequence ID" value="BBB29393.1"/>
    <property type="molecule type" value="Genomic_DNA"/>
</dbReference>
<keyword evidence="2" id="KW-1185">Reference proteome</keyword>
<dbReference type="RefSeq" id="WP_201350016.1">
    <property type="nucleotide sequence ID" value="NZ_AP014546.1"/>
</dbReference>
<sequence>MQNNHSDEIEIMRIASEIRRYLGNHPQGVDTIDGITKWWLPQQRIEESSLLVQQALDYLVSESRIERITSLDGKYLYFDSNSVHGEQKH</sequence>
<dbReference type="KEGG" id="njp:NEJAP_1441"/>